<organism evidence="1 2">
    <name type="scientific">Gossypium trilobum</name>
    <dbReference type="NCBI Taxonomy" id="34281"/>
    <lineage>
        <taxon>Eukaryota</taxon>
        <taxon>Viridiplantae</taxon>
        <taxon>Streptophyta</taxon>
        <taxon>Embryophyta</taxon>
        <taxon>Tracheophyta</taxon>
        <taxon>Spermatophyta</taxon>
        <taxon>Magnoliopsida</taxon>
        <taxon>eudicotyledons</taxon>
        <taxon>Gunneridae</taxon>
        <taxon>Pentapetalae</taxon>
        <taxon>rosids</taxon>
        <taxon>malvids</taxon>
        <taxon>Malvales</taxon>
        <taxon>Malvaceae</taxon>
        <taxon>Malvoideae</taxon>
        <taxon>Gossypium</taxon>
    </lineage>
</organism>
<sequence>MILILMLVTLLIVTLIRSWSF</sequence>
<evidence type="ECO:0000313" key="1">
    <source>
        <dbReference type="EMBL" id="MBA0776037.1"/>
    </source>
</evidence>
<dbReference type="EMBL" id="JABEZW010000009">
    <property type="protein sequence ID" value="MBA0776037.1"/>
    <property type="molecule type" value="Genomic_DNA"/>
</dbReference>
<gene>
    <name evidence="1" type="ORF">Gotri_011094</name>
</gene>
<protein>
    <submittedName>
        <fullName evidence="1">Uncharacterized protein</fullName>
    </submittedName>
</protein>
<dbReference type="AlphaFoldDB" id="A0A7J9ESP0"/>
<accession>A0A7J9ESP0</accession>
<evidence type="ECO:0000313" key="2">
    <source>
        <dbReference type="Proteomes" id="UP000593568"/>
    </source>
</evidence>
<dbReference type="Proteomes" id="UP000593568">
    <property type="component" value="Unassembled WGS sequence"/>
</dbReference>
<keyword evidence="2" id="KW-1185">Reference proteome</keyword>
<comment type="caution">
    <text evidence="1">The sequence shown here is derived from an EMBL/GenBank/DDBJ whole genome shotgun (WGS) entry which is preliminary data.</text>
</comment>
<reference evidence="1 2" key="1">
    <citation type="journal article" date="2019" name="Genome Biol. Evol.">
        <title>Insights into the evolution of the New World diploid cottons (Gossypium, subgenus Houzingenia) based on genome sequencing.</title>
        <authorList>
            <person name="Grover C.E."/>
            <person name="Arick M.A. 2nd"/>
            <person name="Thrash A."/>
            <person name="Conover J.L."/>
            <person name="Sanders W.S."/>
            <person name="Peterson D.G."/>
            <person name="Frelichowski J.E."/>
            <person name="Scheffler J.A."/>
            <person name="Scheffler B.E."/>
            <person name="Wendel J.F."/>
        </authorList>
    </citation>
    <scope>NUCLEOTIDE SEQUENCE [LARGE SCALE GENOMIC DNA]</scope>
    <source>
        <strain evidence="1">8</strain>
        <tissue evidence="1">Leaf</tissue>
    </source>
</reference>
<proteinExistence type="predicted"/>
<name>A0A7J9ESP0_9ROSI</name>